<dbReference type="Proteomes" id="UP000199048">
    <property type="component" value="Unassembled WGS sequence"/>
</dbReference>
<dbReference type="STRING" id="582667.SAMN05192568_1008160"/>
<dbReference type="EMBL" id="FOTK01000008">
    <property type="protein sequence ID" value="SFL68082.1"/>
    <property type="molecule type" value="Genomic_DNA"/>
</dbReference>
<dbReference type="SUPFAM" id="SSF89447">
    <property type="entry name" value="AbrB/MazE/MraZ-like"/>
    <property type="match status" value="1"/>
</dbReference>
<keyword evidence="2" id="KW-1185">Reference proteome</keyword>
<gene>
    <name evidence="1" type="ORF">SAMN05192568_1008160</name>
</gene>
<dbReference type="InterPro" id="IPR037914">
    <property type="entry name" value="SpoVT-AbrB_sf"/>
</dbReference>
<evidence type="ECO:0000313" key="1">
    <source>
        <dbReference type="EMBL" id="SFL68082.1"/>
    </source>
</evidence>
<protein>
    <submittedName>
        <fullName evidence="1">Antitoxin VapB</fullName>
    </submittedName>
</protein>
<dbReference type="OrthoDB" id="8001554at2"/>
<dbReference type="AlphaFoldDB" id="A0A1I4JNH4"/>
<accession>A0A1I4JNH4</accession>
<name>A0A1I4JNH4_9HYPH</name>
<evidence type="ECO:0000313" key="2">
    <source>
        <dbReference type="Proteomes" id="UP000199048"/>
    </source>
</evidence>
<organism evidence="1 2">
    <name type="scientific">Methylobacterium pseudosasicola</name>
    <dbReference type="NCBI Taxonomy" id="582667"/>
    <lineage>
        <taxon>Bacteria</taxon>
        <taxon>Pseudomonadati</taxon>
        <taxon>Pseudomonadota</taxon>
        <taxon>Alphaproteobacteria</taxon>
        <taxon>Hyphomicrobiales</taxon>
        <taxon>Methylobacteriaceae</taxon>
        <taxon>Methylobacterium</taxon>
    </lineage>
</organism>
<sequence>MGEPVARIRLVRTPDGQRLDIPPSFMLGGDDVLLRRDGARLVVEPVGRPSLLRVLDSLDDLDEAWPEIADAPPDDVHL</sequence>
<proteinExistence type="predicted"/>
<reference evidence="2" key="1">
    <citation type="submission" date="2016-10" db="EMBL/GenBank/DDBJ databases">
        <authorList>
            <person name="Varghese N."/>
            <person name="Submissions S."/>
        </authorList>
    </citation>
    <scope>NUCLEOTIDE SEQUENCE [LARGE SCALE GENOMIC DNA]</scope>
    <source>
        <strain evidence="2">BL36</strain>
    </source>
</reference>